<name>J9FFE0_9ZZZZ</name>
<accession>J9FFE0</accession>
<gene>
    <name evidence="1" type="ORF">EVA_18276</name>
</gene>
<dbReference type="AlphaFoldDB" id="J9FFE0"/>
<sequence length="34" mass="4100">MWKSFLQPGRSFFKYFNLSPSKEIKLSIVTPYQM</sequence>
<dbReference type="EMBL" id="AMCI01006872">
    <property type="protein sequence ID" value="EJW93616.1"/>
    <property type="molecule type" value="Genomic_DNA"/>
</dbReference>
<evidence type="ECO:0000313" key="1">
    <source>
        <dbReference type="EMBL" id="EJW93616.1"/>
    </source>
</evidence>
<protein>
    <submittedName>
        <fullName evidence="1">Uncharacterized protein</fullName>
    </submittedName>
</protein>
<proteinExistence type="predicted"/>
<comment type="caution">
    <text evidence="1">The sequence shown here is derived from an EMBL/GenBank/DDBJ whole genome shotgun (WGS) entry which is preliminary data.</text>
</comment>
<reference evidence="1" key="1">
    <citation type="journal article" date="2012" name="PLoS ONE">
        <title>Gene sets for utilization of primary and secondary nutrition supplies in the distal gut of endangered iberian lynx.</title>
        <authorList>
            <person name="Alcaide M."/>
            <person name="Messina E."/>
            <person name="Richter M."/>
            <person name="Bargiela R."/>
            <person name="Peplies J."/>
            <person name="Huws S.A."/>
            <person name="Newbold C.J."/>
            <person name="Golyshin P.N."/>
            <person name="Simon M.A."/>
            <person name="Lopez G."/>
            <person name="Yakimov M.M."/>
            <person name="Ferrer M."/>
        </authorList>
    </citation>
    <scope>NUCLEOTIDE SEQUENCE</scope>
</reference>
<organism evidence="1">
    <name type="scientific">gut metagenome</name>
    <dbReference type="NCBI Taxonomy" id="749906"/>
    <lineage>
        <taxon>unclassified sequences</taxon>
        <taxon>metagenomes</taxon>
        <taxon>organismal metagenomes</taxon>
    </lineage>
</organism>